<keyword evidence="4" id="KW-1133">Transmembrane helix</keyword>
<sequence length="381" mass="43108">MKKQNENGRIPEDRLSRANKRKKNNTIASILVMTGCLLVLVLVTYVAGILYSWIDSKFQNNANDLAAAAEAGSQTEESTQEVVKTYTQEEVDALIAEAKQQAEDEEENKILSGIRDGLTSGTTMVETLRPYYPNELVVVSNGTFNFVPIRDDLQKNDYVLENLNILEDGEVQYMQDGQVVSHKGIDVSKHQGNIDWTKVAADGVEFAFIRVGLRGYGTEGKLVEDEYFEQNVKGALQAGIKVGVYFYSQAITDEELLEEANLVLEKVKPYNIELPIVFDVEKVSGGKGRANELSVEERTRLTALFCQTIQDAGYKPMIYHNMEMGTLMLDLGQLEQYDKWFAYYNDDLYYPYAYKVWQYSEKGAVDGINEEVDLNIWFGDF</sequence>
<dbReference type="GO" id="GO:0016998">
    <property type="term" value="P:cell wall macromolecule catabolic process"/>
    <property type="evidence" value="ECO:0007669"/>
    <property type="project" value="InterPro"/>
</dbReference>
<evidence type="ECO:0000256" key="4">
    <source>
        <dbReference type="SAM" id="Phobius"/>
    </source>
</evidence>
<dbReference type="SMART" id="SM00641">
    <property type="entry name" value="Glyco_25"/>
    <property type="match status" value="1"/>
</dbReference>
<evidence type="ECO:0000256" key="2">
    <source>
        <dbReference type="ARBA" id="ARBA00022801"/>
    </source>
</evidence>
<dbReference type="PANTHER" id="PTHR34135">
    <property type="entry name" value="LYSOZYME"/>
    <property type="match status" value="1"/>
</dbReference>
<dbReference type="PROSITE" id="PS51904">
    <property type="entry name" value="GLYCOSYL_HYDROL_F25_2"/>
    <property type="match status" value="1"/>
</dbReference>
<dbReference type="EMBL" id="JAJEPV010000011">
    <property type="protein sequence ID" value="MCC2119161.1"/>
    <property type="molecule type" value="Genomic_DNA"/>
</dbReference>
<dbReference type="CDD" id="cd06414">
    <property type="entry name" value="GH25_LytC-like"/>
    <property type="match status" value="1"/>
</dbReference>
<keyword evidence="4" id="KW-0472">Membrane</keyword>
<dbReference type="AlphaFoldDB" id="A0AAE3D862"/>
<protein>
    <submittedName>
        <fullName evidence="5">Glycoside hydrolase family 25 protein</fullName>
    </submittedName>
</protein>
<evidence type="ECO:0000256" key="3">
    <source>
        <dbReference type="ARBA" id="ARBA00023295"/>
    </source>
</evidence>
<comment type="similarity">
    <text evidence="1">Belongs to the glycosyl hydrolase 25 family.</text>
</comment>
<accession>A0AAE3D862</accession>
<dbReference type="RefSeq" id="WP_022313045.1">
    <property type="nucleotide sequence ID" value="NZ_JAJEPV010000011.1"/>
</dbReference>
<name>A0AAE3D862_9FIRM</name>
<keyword evidence="2 5" id="KW-0378">Hydrolase</keyword>
<dbReference type="GO" id="GO:0003796">
    <property type="term" value="F:lysozyme activity"/>
    <property type="evidence" value="ECO:0007669"/>
    <property type="project" value="InterPro"/>
</dbReference>
<evidence type="ECO:0000313" key="5">
    <source>
        <dbReference type="EMBL" id="MCC2119161.1"/>
    </source>
</evidence>
<dbReference type="Gene3D" id="3.20.20.80">
    <property type="entry name" value="Glycosidases"/>
    <property type="match status" value="1"/>
</dbReference>
<dbReference type="Proteomes" id="UP001197795">
    <property type="component" value="Unassembled WGS sequence"/>
</dbReference>
<dbReference type="Pfam" id="PF01183">
    <property type="entry name" value="Glyco_hydro_25"/>
    <property type="match status" value="1"/>
</dbReference>
<organism evidence="5 6">
    <name type="scientific">Waltera acetigignens</name>
    <dbReference type="NCBI Taxonomy" id="2981769"/>
    <lineage>
        <taxon>Bacteria</taxon>
        <taxon>Bacillati</taxon>
        <taxon>Bacillota</taxon>
        <taxon>Clostridia</taxon>
        <taxon>Lachnospirales</taxon>
        <taxon>Lachnospiraceae</taxon>
        <taxon>Waltera</taxon>
    </lineage>
</organism>
<dbReference type="GO" id="GO:0016052">
    <property type="term" value="P:carbohydrate catabolic process"/>
    <property type="evidence" value="ECO:0007669"/>
    <property type="project" value="TreeGrafter"/>
</dbReference>
<proteinExistence type="inferred from homology"/>
<dbReference type="GO" id="GO:0009253">
    <property type="term" value="P:peptidoglycan catabolic process"/>
    <property type="evidence" value="ECO:0007669"/>
    <property type="project" value="InterPro"/>
</dbReference>
<gene>
    <name evidence="5" type="ORF">LKD75_06055</name>
</gene>
<dbReference type="InterPro" id="IPR002053">
    <property type="entry name" value="Glyco_hydro_25"/>
</dbReference>
<evidence type="ECO:0000256" key="1">
    <source>
        <dbReference type="ARBA" id="ARBA00010646"/>
    </source>
</evidence>
<reference evidence="5 6" key="1">
    <citation type="submission" date="2021-10" db="EMBL/GenBank/DDBJ databases">
        <title>Anaerobic single-cell dispensing facilitates the cultivation of human gut bacteria.</title>
        <authorList>
            <person name="Afrizal A."/>
        </authorList>
    </citation>
    <scope>NUCLEOTIDE SEQUENCE [LARGE SCALE GENOMIC DNA]</scope>
    <source>
        <strain evidence="5 6">CLA-AA-H273</strain>
    </source>
</reference>
<keyword evidence="6" id="KW-1185">Reference proteome</keyword>
<keyword evidence="3" id="KW-0326">Glycosidase</keyword>
<dbReference type="PANTHER" id="PTHR34135:SF2">
    <property type="entry name" value="LYSOZYME"/>
    <property type="match status" value="1"/>
</dbReference>
<dbReference type="InterPro" id="IPR018077">
    <property type="entry name" value="Glyco_hydro_fam25_subgr"/>
</dbReference>
<keyword evidence="4" id="KW-0812">Transmembrane</keyword>
<dbReference type="InterPro" id="IPR017853">
    <property type="entry name" value="GH"/>
</dbReference>
<feature type="transmembrane region" description="Helical" evidence="4">
    <location>
        <begin position="27"/>
        <end position="54"/>
    </location>
</feature>
<evidence type="ECO:0000313" key="6">
    <source>
        <dbReference type="Proteomes" id="UP001197795"/>
    </source>
</evidence>
<dbReference type="SUPFAM" id="SSF51445">
    <property type="entry name" value="(Trans)glycosidases"/>
    <property type="match status" value="1"/>
</dbReference>
<comment type="caution">
    <text evidence="5">The sequence shown here is derived from an EMBL/GenBank/DDBJ whole genome shotgun (WGS) entry which is preliminary data.</text>
</comment>